<dbReference type="EMBL" id="MU005963">
    <property type="protein sequence ID" value="KAF2862951.1"/>
    <property type="molecule type" value="Genomic_DNA"/>
</dbReference>
<dbReference type="SUPFAM" id="SSF53098">
    <property type="entry name" value="Ribonuclease H-like"/>
    <property type="match status" value="1"/>
</dbReference>
<evidence type="ECO:0008006" key="3">
    <source>
        <dbReference type="Google" id="ProtNLM"/>
    </source>
</evidence>
<dbReference type="PANTHER" id="PTHR40866:SF1">
    <property type="entry name" value="BED-TYPE DOMAIN-CONTAINING PROTEIN"/>
    <property type="match status" value="1"/>
</dbReference>
<dbReference type="AlphaFoldDB" id="A0A6A7C623"/>
<proteinExistence type="predicted"/>
<keyword evidence="2" id="KW-1185">Reference proteome</keyword>
<accession>A0A6A7C623</accession>
<dbReference type="OrthoDB" id="5598835at2759"/>
<sequence length="418" mass="47716">MLKTSGKARNMCAWLRLIVMRCEPLCAVEDLLLRQAVRYDPIPRTSLTRYLMAVHAEVVQQVNSRLPNYFGIVFDGWTERRTHYLAIFAVYDAKSAASKLSMLAFTTFQDQTNLTADNNIHLLEKVLDDYTKSRSAIIFAIGDNCQTNQAIANRMCHPFIGCATHRQNLAVQDILDEYEADLRRINEIMVCRGKIKKMDELRKRTKLQPITRNATRWGSTYHTPKRFFKLELSIDKEGDELAAKLPNSETRLKLKGLMENTLSSLEQATKLLQGEDVSLAVARCIFDWVVKKLPQTELRLNNRTAVIVNPDFEDGTVKVLDGQAESLTSHQKQAVSIFRVGEPEADALDDDDLAPHLQLKRARKSRSSTYLNLSYIHATSKTCERVFCLARRIKIDYRKSMSDQTFEALMVLHANVDL</sequence>
<evidence type="ECO:0000313" key="1">
    <source>
        <dbReference type="EMBL" id="KAF2862951.1"/>
    </source>
</evidence>
<dbReference type="Proteomes" id="UP000799421">
    <property type="component" value="Unassembled WGS sequence"/>
</dbReference>
<evidence type="ECO:0000313" key="2">
    <source>
        <dbReference type="Proteomes" id="UP000799421"/>
    </source>
</evidence>
<organism evidence="1 2">
    <name type="scientific">Piedraia hortae CBS 480.64</name>
    <dbReference type="NCBI Taxonomy" id="1314780"/>
    <lineage>
        <taxon>Eukaryota</taxon>
        <taxon>Fungi</taxon>
        <taxon>Dikarya</taxon>
        <taxon>Ascomycota</taxon>
        <taxon>Pezizomycotina</taxon>
        <taxon>Dothideomycetes</taxon>
        <taxon>Dothideomycetidae</taxon>
        <taxon>Capnodiales</taxon>
        <taxon>Piedraiaceae</taxon>
        <taxon>Piedraia</taxon>
    </lineage>
</organism>
<protein>
    <recommendedName>
        <fullName evidence="3">DUF659 domain-containing protein</fullName>
    </recommendedName>
</protein>
<reference evidence="1" key="1">
    <citation type="journal article" date="2020" name="Stud. Mycol.">
        <title>101 Dothideomycetes genomes: a test case for predicting lifestyles and emergence of pathogens.</title>
        <authorList>
            <person name="Haridas S."/>
            <person name="Albert R."/>
            <person name="Binder M."/>
            <person name="Bloem J."/>
            <person name="Labutti K."/>
            <person name="Salamov A."/>
            <person name="Andreopoulos B."/>
            <person name="Baker S."/>
            <person name="Barry K."/>
            <person name="Bills G."/>
            <person name="Bluhm B."/>
            <person name="Cannon C."/>
            <person name="Castanera R."/>
            <person name="Culley D."/>
            <person name="Daum C."/>
            <person name="Ezra D."/>
            <person name="Gonzalez J."/>
            <person name="Henrissat B."/>
            <person name="Kuo A."/>
            <person name="Liang C."/>
            <person name="Lipzen A."/>
            <person name="Lutzoni F."/>
            <person name="Magnuson J."/>
            <person name="Mondo S."/>
            <person name="Nolan M."/>
            <person name="Ohm R."/>
            <person name="Pangilinan J."/>
            <person name="Park H.-J."/>
            <person name="Ramirez L."/>
            <person name="Alfaro M."/>
            <person name="Sun H."/>
            <person name="Tritt A."/>
            <person name="Yoshinaga Y."/>
            <person name="Zwiers L.-H."/>
            <person name="Turgeon B."/>
            <person name="Goodwin S."/>
            <person name="Spatafora J."/>
            <person name="Crous P."/>
            <person name="Grigoriev I."/>
        </authorList>
    </citation>
    <scope>NUCLEOTIDE SEQUENCE</scope>
    <source>
        <strain evidence="1">CBS 480.64</strain>
    </source>
</reference>
<gene>
    <name evidence="1" type="ORF">K470DRAFT_268517</name>
</gene>
<dbReference type="InterPro" id="IPR012337">
    <property type="entry name" value="RNaseH-like_sf"/>
</dbReference>
<dbReference type="PANTHER" id="PTHR40866">
    <property type="entry name" value="BED-TYPE DOMAIN-CONTAINING PROTEIN"/>
    <property type="match status" value="1"/>
</dbReference>
<name>A0A6A7C623_9PEZI</name>